<reference evidence="1 2" key="1">
    <citation type="submission" date="2023-07" db="EMBL/GenBank/DDBJ databases">
        <title>Genomic Encyclopedia of Type Strains, Phase IV (KMG-IV): sequencing the most valuable type-strain genomes for metagenomic binning, comparative biology and taxonomic classification.</title>
        <authorList>
            <person name="Goeker M."/>
        </authorList>
    </citation>
    <scope>NUCLEOTIDE SEQUENCE [LARGE SCALE GENOMIC DNA]</scope>
    <source>
        <strain evidence="1 2">DSM 27594</strain>
    </source>
</reference>
<gene>
    <name evidence="1" type="ORF">J2S10_004601</name>
</gene>
<dbReference type="Proteomes" id="UP001224122">
    <property type="component" value="Unassembled WGS sequence"/>
</dbReference>
<keyword evidence="2" id="KW-1185">Reference proteome</keyword>
<comment type="caution">
    <text evidence="1">The sequence shown here is derived from an EMBL/GenBank/DDBJ whole genome shotgun (WGS) entry which is preliminary data.</text>
</comment>
<dbReference type="RefSeq" id="WP_307412637.1">
    <property type="nucleotide sequence ID" value="NZ_JAUSTW010000009.1"/>
</dbReference>
<evidence type="ECO:0000313" key="1">
    <source>
        <dbReference type="EMBL" id="MDQ0201395.1"/>
    </source>
</evidence>
<accession>A0ABT9Y0N7</accession>
<proteinExistence type="predicted"/>
<organism evidence="1 2">
    <name type="scientific">Neobacillus ginsengisoli</name>
    <dbReference type="NCBI Taxonomy" id="904295"/>
    <lineage>
        <taxon>Bacteria</taxon>
        <taxon>Bacillati</taxon>
        <taxon>Bacillota</taxon>
        <taxon>Bacilli</taxon>
        <taxon>Bacillales</taxon>
        <taxon>Bacillaceae</taxon>
        <taxon>Neobacillus</taxon>
    </lineage>
</organism>
<evidence type="ECO:0000313" key="2">
    <source>
        <dbReference type="Proteomes" id="UP001224122"/>
    </source>
</evidence>
<evidence type="ECO:0008006" key="3">
    <source>
        <dbReference type="Google" id="ProtNLM"/>
    </source>
</evidence>
<name>A0ABT9Y0N7_9BACI</name>
<dbReference type="EMBL" id="JAUSTW010000009">
    <property type="protein sequence ID" value="MDQ0201395.1"/>
    <property type="molecule type" value="Genomic_DNA"/>
</dbReference>
<protein>
    <recommendedName>
        <fullName evidence="3">Branched-chain amino acid aminotransferase</fullName>
    </recommendedName>
</protein>
<sequence>MLHKQLQQFISEACQQGEKVEIFKEEREFAVKHGLFPNNIEAVTEKDPVFRFADAYIERCDKESENLLANETATFLNQPITYLKKHQNEFIYVESNWFELIGVEAVSLEVDDVFGTYDVMLGLRLQKKYGEAVKEQLKSVLAGDSGNFELMFSSEDGLWNLNFDLNFVDGFNEGMSLNEAFQLIYRFLFKLVEAMEV</sequence>